<accession>A0A2J9PLC7</accession>
<proteinExistence type="predicted"/>
<evidence type="ECO:0000313" key="1">
    <source>
        <dbReference type="EMBL" id="PNL90841.1"/>
    </source>
</evidence>
<dbReference type="RefSeq" id="WP_083067617.1">
    <property type="nucleotide sequence ID" value="NZ_NBTM02000001.1"/>
</dbReference>
<organism evidence="1 2">
    <name type="scientific">Aerococcus viridans</name>
    <dbReference type="NCBI Taxonomy" id="1377"/>
    <lineage>
        <taxon>Bacteria</taxon>
        <taxon>Bacillati</taxon>
        <taxon>Bacillota</taxon>
        <taxon>Bacilli</taxon>
        <taxon>Lactobacillales</taxon>
        <taxon>Aerococcaceae</taxon>
        <taxon>Aerococcus</taxon>
    </lineage>
</organism>
<dbReference type="Proteomes" id="UP000192813">
    <property type="component" value="Unassembled WGS sequence"/>
</dbReference>
<name>A0A2J9PLC7_9LACT</name>
<evidence type="ECO:0000313" key="2">
    <source>
        <dbReference type="Proteomes" id="UP000192813"/>
    </source>
</evidence>
<dbReference type="EMBL" id="NBTM02000001">
    <property type="protein sequence ID" value="PNL90841.1"/>
    <property type="molecule type" value="Genomic_DNA"/>
</dbReference>
<dbReference type="AlphaFoldDB" id="A0A2J9PLC7"/>
<reference evidence="2" key="1">
    <citation type="submission" date="2017-12" db="EMBL/GenBank/DDBJ databases">
        <title>FDA dAtabase for Regulatory Grade micrObial Sequences (FDA-ARGOS): Supporting development and validation of Infectious Disease Dx tests.</title>
        <authorList>
            <person name="Hoffmann M."/>
            <person name="Allard M."/>
            <person name="Evans P."/>
            <person name="Brown E."/>
            <person name="Tallon L."/>
            <person name="Sadzewicz L."/>
            <person name="Sengamalay N."/>
            <person name="Ott S."/>
            <person name="Godinez A."/>
            <person name="Nagaraj S."/>
            <person name="Vavikolanu K."/>
            <person name="Aluvathingal J."/>
            <person name="Nadendla S."/>
            <person name="Sichtig H."/>
        </authorList>
    </citation>
    <scope>NUCLEOTIDE SEQUENCE [LARGE SCALE GENOMIC DNA]</scope>
    <source>
        <strain evidence="2">FDAARGOS_249</strain>
    </source>
</reference>
<gene>
    <name evidence="1" type="ORF">A6J77_000585</name>
</gene>
<comment type="caution">
    <text evidence="1">The sequence shown here is derived from an EMBL/GenBank/DDBJ whole genome shotgun (WGS) entry which is preliminary data.</text>
</comment>
<evidence type="ECO:0008006" key="3">
    <source>
        <dbReference type="Google" id="ProtNLM"/>
    </source>
</evidence>
<sequence>MSLHKTIKNKRIQNAYNDGILGIVERRVKTDEYNTPIPGATYLKLLGTYPIRLQGIHSQDRYEFGSQNVTLERQVRIPLNLHIHSGMTAILNNDESVTYDIVKVFPDFTNNETELLLAKEGGYSDAKI</sequence>
<protein>
    <recommendedName>
        <fullName evidence="3">Phage head-tail adapter protein</fullName>
    </recommendedName>
</protein>